<keyword evidence="8" id="KW-1185">Reference proteome</keyword>
<dbReference type="GO" id="GO:0006351">
    <property type="term" value="P:DNA-templated transcription"/>
    <property type="evidence" value="ECO:0007669"/>
    <property type="project" value="InterPro"/>
</dbReference>
<evidence type="ECO:0000256" key="5">
    <source>
        <dbReference type="ARBA" id="ARBA00025770"/>
    </source>
</evidence>
<name>A0AAW2ZH80_9EUKA</name>
<dbReference type="InterPro" id="IPR006591">
    <property type="entry name" value="RNAP_P/RPABC4"/>
</dbReference>
<evidence type="ECO:0000256" key="3">
    <source>
        <dbReference type="ARBA" id="ARBA00022833"/>
    </source>
</evidence>
<keyword evidence="7" id="KW-0240">DNA-directed RNA polymerase</keyword>
<dbReference type="Pfam" id="PF03604">
    <property type="entry name" value="Zn_ribbon_RPAB4"/>
    <property type="match status" value="1"/>
</dbReference>
<dbReference type="FunFam" id="2.20.28.30:FF:000002">
    <property type="entry name" value="DNA-directed RNA polymerases II, IV and V subunit 12"/>
    <property type="match status" value="1"/>
</dbReference>
<sequence length="111" mass="12010">MNQSPGGVSSPVYSSPTSGYPSYGVSSPMAPAMSPNSGSMSASPFSDQPFSGNARPQQQAAPPQPSRVLYICGLCGQENAIKPEDAIRCRECGYRIMYKKRTKRKIQFEAR</sequence>
<dbReference type="PANTHER" id="PTHR12056">
    <property type="entry name" value="DNA-DIRECTED RNA POLYMERASES I, II, AND III"/>
    <property type="match status" value="1"/>
</dbReference>
<dbReference type="GO" id="GO:0008270">
    <property type="term" value="F:zinc ion binding"/>
    <property type="evidence" value="ECO:0007669"/>
    <property type="project" value="InterPro"/>
</dbReference>
<evidence type="ECO:0000313" key="7">
    <source>
        <dbReference type="EMBL" id="KAL0488039.1"/>
    </source>
</evidence>
<accession>A0AAW2ZH80</accession>
<proteinExistence type="inferred from homology"/>
<dbReference type="GO" id="GO:0005665">
    <property type="term" value="C:RNA polymerase II, core complex"/>
    <property type="evidence" value="ECO:0007669"/>
    <property type="project" value="TreeGrafter"/>
</dbReference>
<evidence type="ECO:0000313" key="8">
    <source>
        <dbReference type="Proteomes" id="UP001431209"/>
    </source>
</evidence>
<reference evidence="7 8" key="1">
    <citation type="submission" date="2024-03" db="EMBL/GenBank/DDBJ databases">
        <title>The Acrasis kona genome and developmental transcriptomes reveal deep origins of eukaryotic multicellular pathways.</title>
        <authorList>
            <person name="Sheikh S."/>
            <person name="Fu C.-J."/>
            <person name="Brown M.W."/>
            <person name="Baldauf S.L."/>
        </authorList>
    </citation>
    <scope>NUCLEOTIDE SEQUENCE [LARGE SCALE GENOMIC DNA]</scope>
    <source>
        <strain evidence="7 8">ATCC MYA-3509</strain>
    </source>
</reference>
<keyword evidence="2" id="KW-0479">Metal-binding</keyword>
<dbReference type="InterPro" id="IPR029040">
    <property type="entry name" value="RPABC4/Spt4"/>
</dbReference>
<comment type="subcellular location">
    <subcellularLocation>
        <location evidence="1">Nucleus</location>
    </subcellularLocation>
</comment>
<gene>
    <name evidence="7" type="ORF">AKO1_015246</name>
</gene>
<evidence type="ECO:0000256" key="4">
    <source>
        <dbReference type="ARBA" id="ARBA00023242"/>
    </source>
</evidence>
<keyword evidence="7" id="KW-0804">Transcription</keyword>
<feature type="region of interest" description="Disordered" evidence="6">
    <location>
        <begin position="1"/>
        <end position="63"/>
    </location>
</feature>
<dbReference type="SUPFAM" id="SSF63393">
    <property type="entry name" value="RNA polymerase subunits"/>
    <property type="match status" value="1"/>
</dbReference>
<keyword evidence="3" id="KW-0862">Zinc</keyword>
<dbReference type="GO" id="GO:0005666">
    <property type="term" value="C:RNA polymerase III complex"/>
    <property type="evidence" value="ECO:0007669"/>
    <property type="project" value="TreeGrafter"/>
</dbReference>
<comment type="similarity">
    <text evidence="5">Belongs to the archaeal Rpo12/eukaryotic RPC10 RNA polymerase subunit family.</text>
</comment>
<dbReference type="EMBL" id="JAOPGA020001393">
    <property type="protein sequence ID" value="KAL0488039.1"/>
    <property type="molecule type" value="Genomic_DNA"/>
</dbReference>
<dbReference type="GO" id="GO:0005736">
    <property type="term" value="C:RNA polymerase I complex"/>
    <property type="evidence" value="ECO:0007669"/>
    <property type="project" value="TreeGrafter"/>
</dbReference>
<dbReference type="SMART" id="SM00659">
    <property type="entry name" value="RPOLCX"/>
    <property type="match status" value="1"/>
</dbReference>
<dbReference type="InterPro" id="IPR039747">
    <property type="entry name" value="RPABC4"/>
</dbReference>
<organism evidence="7 8">
    <name type="scientific">Acrasis kona</name>
    <dbReference type="NCBI Taxonomy" id="1008807"/>
    <lineage>
        <taxon>Eukaryota</taxon>
        <taxon>Discoba</taxon>
        <taxon>Heterolobosea</taxon>
        <taxon>Tetramitia</taxon>
        <taxon>Eutetramitia</taxon>
        <taxon>Acrasidae</taxon>
        <taxon>Acrasis</taxon>
    </lineage>
</organism>
<dbReference type="GO" id="GO:0003677">
    <property type="term" value="F:DNA binding"/>
    <property type="evidence" value="ECO:0007669"/>
    <property type="project" value="InterPro"/>
</dbReference>
<dbReference type="Gene3D" id="2.20.28.30">
    <property type="entry name" value="RNA polymerase ii, chain L"/>
    <property type="match status" value="1"/>
</dbReference>
<dbReference type="AlphaFoldDB" id="A0AAW2ZH80"/>
<comment type="caution">
    <text evidence="7">The sequence shown here is derived from an EMBL/GenBank/DDBJ whole genome shotgun (WGS) entry which is preliminary data.</text>
</comment>
<dbReference type="Proteomes" id="UP001431209">
    <property type="component" value="Unassembled WGS sequence"/>
</dbReference>
<evidence type="ECO:0000256" key="1">
    <source>
        <dbReference type="ARBA" id="ARBA00004123"/>
    </source>
</evidence>
<dbReference type="PANTHER" id="PTHR12056:SF2">
    <property type="entry name" value="GEO11084P1"/>
    <property type="match status" value="1"/>
</dbReference>
<protein>
    <submittedName>
        <fullName evidence="7">DNA-directed RNA polymerases II, IV and V subunit 12</fullName>
    </submittedName>
</protein>
<dbReference type="GO" id="GO:0003899">
    <property type="term" value="F:DNA-directed RNA polymerase activity"/>
    <property type="evidence" value="ECO:0007669"/>
    <property type="project" value="InterPro"/>
</dbReference>
<keyword evidence="4" id="KW-0539">Nucleus</keyword>
<evidence type="ECO:0000256" key="2">
    <source>
        <dbReference type="ARBA" id="ARBA00022723"/>
    </source>
</evidence>
<evidence type="ECO:0000256" key="6">
    <source>
        <dbReference type="SAM" id="MobiDB-lite"/>
    </source>
</evidence>
<feature type="compositionally biased region" description="Low complexity" evidence="6">
    <location>
        <begin position="1"/>
        <end position="46"/>
    </location>
</feature>